<feature type="region of interest" description="Disordered" evidence="1">
    <location>
        <begin position="1"/>
        <end position="20"/>
    </location>
</feature>
<dbReference type="SUPFAM" id="SSF55729">
    <property type="entry name" value="Acyl-CoA N-acyltransferases (Nat)"/>
    <property type="match status" value="1"/>
</dbReference>
<comment type="caution">
    <text evidence="3">The sequence shown here is derived from an EMBL/GenBank/DDBJ whole genome shotgun (WGS) entry which is preliminary data.</text>
</comment>
<gene>
    <name evidence="3" type="ORF">QCN29_04320</name>
</gene>
<dbReference type="PROSITE" id="PS51186">
    <property type="entry name" value="GNAT"/>
    <property type="match status" value="1"/>
</dbReference>
<evidence type="ECO:0000313" key="4">
    <source>
        <dbReference type="Proteomes" id="UP001223144"/>
    </source>
</evidence>
<dbReference type="GO" id="GO:0016746">
    <property type="term" value="F:acyltransferase activity"/>
    <property type="evidence" value="ECO:0007669"/>
    <property type="project" value="UniProtKB-KW"/>
</dbReference>
<evidence type="ECO:0000256" key="1">
    <source>
        <dbReference type="SAM" id="MobiDB-lite"/>
    </source>
</evidence>
<name>A0ABT6HJH2_9ACTN</name>
<sequence>MAMPRPATMPPRAPHPHCPSPAVSAAAFSVRSAHPRDAAELAALSQPFVRSGALRPRPFHLYAQHATDFLVAEGPDGALDGCLALRVQGAAAHDGRSAGVVYNFCVAHRRQGSGVGARLLAAALAEGLSRSLDALFTATTGSGRLFLRHGFTPVPADLAPAAWARSLDPRRNAQVLARVL</sequence>
<proteinExistence type="predicted"/>
<dbReference type="RefSeq" id="WP_279926325.1">
    <property type="nucleotide sequence ID" value="NZ_JARWBG010000003.1"/>
</dbReference>
<dbReference type="InterPro" id="IPR000182">
    <property type="entry name" value="GNAT_dom"/>
</dbReference>
<protein>
    <submittedName>
        <fullName evidence="3">GNAT family N-acetyltransferase</fullName>
        <ecNumber evidence="3">2.3.1.-</ecNumber>
    </submittedName>
</protein>
<reference evidence="3 4" key="1">
    <citation type="submission" date="2023-04" db="EMBL/GenBank/DDBJ databases">
        <title>Streptomyces chengmaiensis sp. nov. isolated from the stem of mangrove plant in Hainan.</title>
        <authorList>
            <person name="Huang X."/>
            <person name="Zhou S."/>
            <person name="Chu X."/>
            <person name="Xie Y."/>
            <person name="Lin Y."/>
        </authorList>
    </citation>
    <scope>NUCLEOTIDE SEQUENCE [LARGE SCALE GENOMIC DNA]</scope>
    <source>
        <strain evidence="3 4">HNM0663</strain>
    </source>
</reference>
<keyword evidence="3" id="KW-0808">Transferase</keyword>
<dbReference type="Proteomes" id="UP001223144">
    <property type="component" value="Unassembled WGS sequence"/>
</dbReference>
<feature type="domain" description="N-acetyltransferase" evidence="2">
    <location>
        <begin position="28"/>
        <end position="174"/>
    </location>
</feature>
<dbReference type="InterPro" id="IPR016181">
    <property type="entry name" value="Acyl_CoA_acyltransferase"/>
</dbReference>
<organism evidence="3 4">
    <name type="scientific">Streptomyces chengmaiensis</name>
    <dbReference type="NCBI Taxonomy" id="3040919"/>
    <lineage>
        <taxon>Bacteria</taxon>
        <taxon>Bacillati</taxon>
        <taxon>Actinomycetota</taxon>
        <taxon>Actinomycetes</taxon>
        <taxon>Kitasatosporales</taxon>
        <taxon>Streptomycetaceae</taxon>
        <taxon>Streptomyces</taxon>
    </lineage>
</organism>
<evidence type="ECO:0000313" key="3">
    <source>
        <dbReference type="EMBL" id="MDH2388024.1"/>
    </source>
</evidence>
<accession>A0ABT6HJH2</accession>
<dbReference type="Gene3D" id="3.40.630.30">
    <property type="match status" value="1"/>
</dbReference>
<keyword evidence="3" id="KW-0012">Acyltransferase</keyword>
<evidence type="ECO:0000259" key="2">
    <source>
        <dbReference type="PROSITE" id="PS51186"/>
    </source>
</evidence>
<dbReference type="Pfam" id="PF13508">
    <property type="entry name" value="Acetyltransf_7"/>
    <property type="match status" value="1"/>
</dbReference>
<dbReference type="EMBL" id="JARWBG010000003">
    <property type="protein sequence ID" value="MDH2388024.1"/>
    <property type="molecule type" value="Genomic_DNA"/>
</dbReference>
<feature type="compositionally biased region" description="Pro residues" evidence="1">
    <location>
        <begin position="7"/>
        <end position="19"/>
    </location>
</feature>
<dbReference type="EC" id="2.3.1.-" evidence="3"/>
<keyword evidence="4" id="KW-1185">Reference proteome</keyword>